<protein>
    <submittedName>
        <fullName evidence="4">KAT8 regulatory NSL complex subunit 1-like protein</fullName>
    </submittedName>
</protein>
<proteinExistence type="predicted"/>
<dbReference type="PANTHER" id="PTHR22443">
    <property type="entry name" value="NON-SPECIFIC LETHAL 1, ISOFORM M"/>
    <property type="match status" value="1"/>
</dbReference>
<feature type="region of interest" description="Disordered" evidence="1">
    <location>
        <begin position="565"/>
        <end position="657"/>
    </location>
</feature>
<dbReference type="Gene3D" id="6.10.250.3170">
    <property type="match status" value="1"/>
</dbReference>
<dbReference type="GO" id="GO:0035035">
    <property type="term" value="F:histone acetyltransferase binding"/>
    <property type="evidence" value="ECO:0007669"/>
    <property type="project" value="TreeGrafter"/>
</dbReference>
<dbReference type="GeneID" id="115823558"/>
<dbReference type="InterPro" id="IPR026180">
    <property type="entry name" value="NSL1"/>
</dbReference>
<dbReference type="RefSeq" id="XP_030643479.1">
    <property type="nucleotide sequence ID" value="XM_030787619.1"/>
</dbReference>
<sequence length="927" mass="103818">MAPALTKTTGKDNSPVVGIDKDPQIKLLESCYAQKVLLKLSSLPFLDTCSPQNSLEVPEMLLPPLLQDSRNYVTVFLSDSESQQNLLPVNKTQPNSERPRPGMQELQFVSFPEHSRLGVTEPHENMNPGQAGKPPPDCYGVTQSHLLKQHVCGEASGQDCTSALTPSTLSQDADHMRSVTTDLLWNSRAQNQLASVVTVEEALRSKTLCHVSQLSALMVRANRIQHRLQALLGEHALHHYSYQLEDLRRKLSQGNCPPKSFESAGGLSTPLESKLFDAPVKQEERYVSDVPQNSRDVQRFVRCGSTVLQGLQKILDSDCTDSSSDEEWDRADTKGTSAPSRQCLGCRWKWHRERAEIGSRWTWLQLRISELECKIQQLDDLHRQILATKGGVVLAESQPLTDRQIQQMLLTETAGLSFTAGNAQGLSSDTDMEPSSPTHLLRTIERQSAQLSQIVNSLMPPLSLSPSSSPVSKAPSSRWRAQQKRAFISDVAGGETELRRKRRRQHAPQDDLTCICARTRPLLTYHKPRLFTLDLCPSHTKQAAETCCFSWDSCDPGTKYRELDCSSNPETASRPKPRPARPLSLASETSPPLRTDDWLQRPVSVKPEESSPLRDLSYEEWSHGRHLKRSRGEPSSGRWPRFTQGSSKQTCRAGRKQTRYNGTAVDAGAYLSCLSTQSSLAPQSSEDSADEAPEDVGSGQTVHMRQRTSQGPVRRRHGDSVYNIDNIVIPMSLAAPVKLERLQYKDILTPSWRVLDILPLEQRQDGDTEEVELLSDDVFSKRHQECECRERLRWCSWEENRRCRRSTRASSSNCLAVFVRDSPSQSHPPAHLPWRSCSPVPDSEGGLEEREVQQPWERRVFPLCEEEEKALKCDEDSGQCSAPQWSLRRDTDNCGSEHSILSVSCSAVLPSAGDRENDMKKARGQSS</sequence>
<evidence type="ECO:0000256" key="1">
    <source>
        <dbReference type="SAM" id="MobiDB-lite"/>
    </source>
</evidence>
<dbReference type="Pfam" id="PF15275">
    <property type="entry name" value="PEHE"/>
    <property type="match status" value="1"/>
</dbReference>
<dbReference type="InParanoid" id="A0A6J2WGR3"/>
<gene>
    <name evidence="4" type="primary">kansl1l</name>
</gene>
<evidence type="ECO:0000313" key="4">
    <source>
        <dbReference type="RefSeq" id="XP_030643479.1"/>
    </source>
</evidence>
<dbReference type="AlphaFoldDB" id="A0A6J2WGR3"/>
<dbReference type="CTD" id="151050"/>
<name>A0A6J2WGR3_CHACN</name>
<dbReference type="PANTHER" id="PTHR22443:SF16">
    <property type="entry name" value="KAT8 REGULATORY NSL COMPLEX SUBUNIT 1-LIKE PROTEIN"/>
    <property type="match status" value="1"/>
</dbReference>
<organism evidence="3 4">
    <name type="scientific">Chanos chanos</name>
    <name type="common">Milkfish</name>
    <name type="synonym">Mugil chanos</name>
    <dbReference type="NCBI Taxonomy" id="29144"/>
    <lineage>
        <taxon>Eukaryota</taxon>
        <taxon>Metazoa</taxon>
        <taxon>Chordata</taxon>
        <taxon>Craniata</taxon>
        <taxon>Vertebrata</taxon>
        <taxon>Euteleostomi</taxon>
        <taxon>Actinopterygii</taxon>
        <taxon>Neopterygii</taxon>
        <taxon>Teleostei</taxon>
        <taxon>Ostariophysi</taxon>
        <taxon>Gonorynchiformes</taxon>
        <taxon>Chanidae</taxon>
        <taxon>Chanos</taxon>
    </lineage>
</organism>
<keyword evidence="3" id="KW-1185">Reference proteome</keyword>
<feature type="domain" description="PEHE" evidence="2">
    <location>
        <begin position="746"/>
        <end position="856"/>
    </location>
</feature>
<dbReference type="GO" id="GO:0044545">
    <property type="term" value="C:NSL complex"/>
    <property type="evidence" value="ECO:0007669"/>
    <property type="project" value="TreeGrafter"/>
</dbReference>
<dbReference type="PROSITE" id="PS52052">
    <property type="entry name" value="PEHE"/>
    <property type="match status" value="1"/>
</dbReference>
<reference evidence="4" key="1">
    <citation type="submission" date="2025-08" db="UniProtKB">
        <authorList>
            <consortium name="RefSeq"/>
        </authorList>
    </citation>
    <scope>IDENTIFICATION</scope>
</reference>
<feature type="compositionally biased region" description="Basic and acidic residues" evidence="1">
    <location>
        <begin position="606"/>
        <end position="623"/>
    </location>
</feature>
<dbReference type="SMART" id="SM01300">
    <property type="entry name" value="PEHE"/>
    <property type="match status" value="1"/>
</dbReference>
<dbReference type="OrthoDB" id="6022640at2759"/>
<accession>A0A6J2WGR3</accession>
<evidence type="ECO:0000259" key="2">
    <source>
        <dbReference type="PROSITE" id="PS52052"/>
    </source>
</evidence>
<evidence type="ECO:0000313" key="3">
    <source>
        <dbReference type="Proteomes" id="UP000504632"/>
    </source>
</evidence>
<dbReference type="Proteomes" id="UP000504632">
    <property type="component" value="Chromosome 10"/>
</dbReference>
<dbReference type="InterPro" id="IPR029332">
    <property type="entry name" value="PEHE_dom"/>
</dbReference>
<feature type="compositionally biased region" description="Polar residues" evidence="1">
    <location>
        <begin position="698"/>
        <end position="711"/>
    </location>
</feature>
<feature type="region of interest" description="Disordered" evidence="1">
    <location>
        <begin position="680"/>
        <end position="717"/>
    </location>
</feature>